<sequence>MSRRAILAGVALLALALSAAEAARTTLRATRPGAPPLTLRATSSQEHWTISVLEGGIESQRIEVQSDLPDMLPRLADTNGDGAVDLWVPVIGGNANTAWDLWLMQPDQARFRRAGEIGGLGFSRDSAGRLVSVGRNGCCAVSYTFHTFDAEGTLREAFSIERQVDDLGRGTCEPVPIAVTPPPAAVRATCGLRPGQLPGRPLPLP</sequence>
<keyword evidence="3" id="KW-1185">Reference proteome</keyword>
<dbReference type="EMBL" id="JAAEDM010000026">
    <property type="protein sequence ID" value="MBR0671816.1"/>
    <property type="molecule type" value="Genomic_DNA"/>
</dbReference>
<comment type="caution">
    <text evidence="2">The sequence shown here is derived from an EMBL/GenBank/DDBJ whole genome shotgun (WGS) entry which is preliminary data.</text>
</comment>
<organism evidence="2 3">
    <name type="scientific">Neoroseomonas soli</name>
    <dbReference type="NCBI Taxonomy" id="1081025"/>
    <lineage>
        <taxon>Bacteria</taxon>
        <taxon>Pseudomonadati</taxon>
        <taxon>Pseudomonadota</taxon>
        <taxon>Alphaproteobacteria</taxon>
        <taxon>Acetobacterales</taxon>
        <taxon>Acetobacteraceae</taxon>
        <taxon>Neoroseomonas</taxon>
    </lineage>
</organism>
<evidence type="ECO:0008006" key="4">
    <source>
        <dbReference type="Google" id="ProtNLM"/>
    </source>
</evidence>
<keyword evidence="1" id="KW-0732">Signal</keyword>
<reference evidence="2" key="1">
    <citation type="submission" date="2020-01" db="EMBL/GenBank/DDBJ databases">
        <authorList>
            <person name="Rat A."/>
        </authorList>
    </citation>
    <scope>NUCLEOTIDE SEQUENCE</scope>
    <source>
        <strain evidence="2">LMG 31231</strain>
    </source>
</reference>
<name>A0A9X9WXD7_9PROT</name>
<protein>
    <recommendedName>
        <fullName evidence="4">VCBS repeat-containing protein</fullName>
    </recommendedName>
</protein>
<feature type="chain" id="PRO_5040854894" description="VCBS repeat-containing protein" evidence="1">
    <location>
        <begin position="23"/>
        <end position="205"/>
    </location>
</feature>
<dbReference type="RefSeq" id="WP_211862192.1">
    <property type="nucleotide sequence ID" value="NZ_JAAEDM010000026.1"/>
</dbReference>
<proteinExistence type="predicted"/>
<dbReference type="Proteomes" id="UP001138751">
    <property type="component" value="Unassembled WGS sequence"/>
</dbReference>
<accession>A0A9X9WXD7</accession>
<evidence type="ECO:0000256" key="1">
    <source>
        <dbReference type="SAM" id="SignalP"/>
    </source>
</evidence>
<evidence type="ECO:0000313" key="3">
    <source>
        <dbReference type="Proteomes" id="UP001138751"/>
    </source>
</evidence>
<evidence type="ECO:0000313" key="2">
    <source>
        <dbReference type="EMBL" id="MBR0671816.1"/>
    </source>
</evidence>
<gene>
    <name evidence="2" type="ORF">GXW76_11600</name>
</gene>
<feature type="signal peptide" evidence="1">
    <location>
        <begin position="1"/>
        <end position="22"/>
    </location>
</feature>
<dbReference type="AlphaFoldDB" id="A0A9X9WXD7"/>
<reference evidence="2" key="2">
    <citation type="journal article" date="2021" name="Syst. Appl. Microbiol.">
        <title>Roseomonas hellenica sp. nov., isolated from roots of wild-growing Alkanna tinctoria.</title>
        <authorList>
            <person name="Rat A."/>
            <person name="Naranjo H.D."/>
            <person name="Lebbe L."/>
            <person name="Cnockaert M."/>
            <person name="Krigas N."/>
            <person name="Grigoriadou K."/>
            <person name="Maloupa E."/>
            <person name="Willems A."/>
        </authorList>
    </citation>
    <scope>NUCLEOTIDE SEQUENCE</scope>
    <source>
        <strain evidence="2">LMG 31231</strain>
    </source>
</reference>